<dbReference type="RefSeq" id="WP_237872661.1">
    <property type="nucleotide sequence ID" value="NZ_JAKLTR010000008.1"/>
</dbReference>
<organism evidence="3 4">
    <name type="scientific">Terrimonas ginsenosidimutans</name>
    <dbReference type="NCBI Taxonomy" id="2908004"/>
    <lineage>
        <taxon>Bacteria</taxon>
        <taxon>Pseudomonadati</taxon>
        <taxon>Bacteroidota</taxon>
        <taxon>Chitinophagia</taxon>
        <taxon>Chitinophagales</taxon>
        <taxon>Chitinophagaceae</taxon>
        <taxon>Terrimonas</taxon>
    </lineage>
</organism>
<keyword evidence="4" id="KW-1185">Reference proteome</keyword>
<dbReference type="Proteomes" id="UP001165367">
    <property type="component" value="Unassembled WGS sequence"/>
</dbReference>
<evidence type="ECO:0000313" key="4">
    <source>
        <dbReference type="Proteomes" id="UP001165367"/>
    </source>
</evidence>
<protein>
    <recommendedName>
        <fullName evidence="5">Tetratricopeptide repeat protein</fullName>
    </recommendedName>
</protein>
<keyword evidence="2" id="KW-0472">Membrane</keyword>
<gene>
    <name evidence="3" type="ORF">LZZ85_13795</name>
</gene>
<dbReference type="InterPro" id="IPR011990">
    <property type="entry name" value="TPR-like_helical_dom_sf"/>
</dbReference>
<comment type="caution">
    <text evidence="3">The sequence shown here is derived from an EMBL/GenBank/DDBJ whole genome shotgun (WGS) entry which is preliminary data.</text>
</comment>
<dbReference type="EMBL" id="JAKLTR010000008">
    <property type="protein sequence ID" value="MCG2615368.1"/>
    <property type="molecule type" value="Genomic_DNA"/>
</dbReference>
<sequence length="243" mass="27513">MNNVDPIPQEEWELIEQYIAGDMPPEELYAFEARINADQSLRAKVQHVQTIAVGIKESALEQKLKQFHQQLPNQINTPVRRNNSRIYWFSAAAAVALLIVVGLFVSRSKSSGEKLFAQYFESDPGLATTMGSSAEYEFNLGMIQYRSGKFKEAVSVWRPLLKERPLNDTLNYFTGLAFLSMDQPDSAAHFLKQTLSLNNTAFQSDANWFLALSLLKQNKTADAVPFLQQTKHPRKEELLSAIK</sequence>
<evidence type="ECO:0000256" key="2">
    <source>
        <dbReference type="SAM" id="Phobius"/>
    </source>
</evidence>
<dbReference type="SUPFAM" id="SSF48452">
    <property type="entry name" value="TPR-like"/>
    <property type="match status" value="1"/>
</dbReference>
<feature type="repeat" description="TPR" evidence="1">
    <location>
        <begin position="134"/>
        <end position="167"/>
    </location>
</feature>
<evidence type="ECO:0000313" key="3">
    <source>
        <dbReference type="EMBL" id="MCG2615368.1"/>
    </source>
</evidence>
<evidence type="ECO:0000256" key="1">
    <source>
        <dbReference type="PROSITE-ProRule" id="PRU00339"/>
    </source>
</evidence>
<name>A0ABS9KSQ7_9BACT</name>
<keyword evidence="2" id="KW-0812">Transmembrane</keyword>
<proteinExistence type="predicted"/>
<accession>A0ABS9KSQ7</accession>
<keyword evidence="1" id="KW-0802">TPR repeat</keyword>
<dbReference type="Pfam" id="PF13432">
    <property type="entry name" value="TPR_16"/>
    <property type="match status" value="1"/>
</dbReference>
<reference evidence="3" key="1">
    <citation type="submission" date="2022-01" db="EMBL/GenBank/DDBJ databases">
        <authorList>
            <person name="Jo J.-H."/>
            <person name="Im W.-T."/>
        </authorList>
    </citation>
    <scope>NUCLEOTIDE SEQUENCE</scope>
    <source>
        <strain evidence="3">NA20</strain>
    </source>
</reference>
<dbReference type="PROSITE" id="PS50005">
    <property type="entry name" value="TPR"/>
    <property type="match status" value="1"/>
</dbReference>
<keyword evidence="2" id="KW-1133">Transmembrane helix</keyword>
<evidence type="ECO:0008006" key="5">
    <source>
        <dbReference type="Google" id="ProtNLM"/>
    </source>
</evidence>
<dbReference type="InterPro" id="IPR019734">
    <property type="entry name" value="TPR_rpt"/>
</dbReference>
<dbReference type="Gene3D" id="1.25.40.10">
    <property type="entry name" value="Tetratricopeptide repeat domain"/>
    <property type="match status" value="1"/>
</dbReference>
<feature type="transmembrane region" description="Helical" evidence="2">
    <location>
        <begin position="86"/>
        <end position="105"/>
    </location>
</feature>